<sequence length="172" mass="20130">MEIYSSETCVWRRIHNSFHAEVNLKIGVYWNGGINWFSSWEGDGLNFNVNEERFGKIPMLPLPNGLWERRVMYFGESNDHLHLIENYGPCTAKFNVYEMDKEYTGCYLDPSDLHYYRFKVLCFVQGGKNEEPFIVLSVPGKVVRYNIGDETVEKIWDFDQSESDFGSPPIFN</sequence>
<dbReference type="PANTHER" id="PTHR35546">
    <property type="entry name" value="F-BOX PROTEIN INTERACTION DOMAIN PROTEIN-RELATED"/>
    <property type="match status" value="1"/>
</dbReference>
<dbReference type="Proteomes" id="UP001291926">
    <property type="component" value="Unassembled WGS sequence"/>
</dbReference>
<gene>
    <name evidence="1" type="ORF">RD792_005196</name>
</gene>
<reference evidence="1 2" key="1">
    <citation type="journal article" date="2023" name="bioRxiv">
        <title>Genome report: Whole genome sequence and annotation of Penstemon davidsonii.</title>
        <authorList>
            <person name="Ostevik K.L."/>
            <person name="Alabady M."/>
            <person name="Zhang M."/>
            <person name="Rausher M.D."/>
        </authorList>
    </citation>
    <scope>NUCLEOTIDE SEQUENCE [LARGE SCALE GENOMIC DNA]</scope>
    <source>
        <strain evidence="1">DNT005</strain>
        <tissue evidence="1">Whole leaf</tissue>
    </source>
</reference>
<comment type="caution">
    <text evidence="1">The sequence shown here is derived from an EMBL/GenBank/DDBJ whole genome shotgun (WGS) entry which is preliminary data.</text>
</comment>
<keyword evidence="2" id="KW-1185">Reference proteome</keyword>
<dbReference type="PANTHER" id="PTHR35546:SF134">
    <property type="entry name" value="F-BOX ASSOCIATED DOMAIN-CONTAINING PROTEIN"/>
    <property type="match status" value="1"/>
</dbReference>
<evidence type="ECO:0000313" key="2">
    <source>
        <dbReference type="Proteomes" id="UP001291926"/>
    </source>
</evidence>
<dbReference type="InterPro" id="IPR055290">
    <property type="entry name" value="At3g26010-like"/>
</dbReference>
<proteinExistence type="predicted"/>
<evidence type="ECO:0000313" key="1">
    <source>
        <dbReference type="EMBL" id="KAK4489387.1"/>
    </source>
</evidence>
<dbReference type="EMBL" id="JAYDYQ010001088">
    <property type="protein sequence ID" value="KAK4489387.1"/>
    <property type="molecule type" value="Genomic_DNA"/>
</dbReference>
<protein>
    <submittedName>
        <fullName evidence="1">Uncharacterized protein</fullName>
    </submittedName>
</protein>
<organism evidence="1 2">
    <name type="scientific">Penstemon davidsonii</name>
    <dbReference type="NCBI Taxonomy" id="160366"/>
    <lineage>
        <taxon>Eukaryota</taxon>
        <taxon>Viridiplantae</taxon>
        <taxon>Streptophyta</taxon>
        <taxon>Embryophyta</taxon>
        <taxon>Tracheophyta</taxon>
        <taxon>Spermatophyta</taxon>
        <taxon>Magnoliopsida</taxon>
        <taxon>eudicotyledons</taxon>
        <taxon>Gunneridae</taxon>
        <taxon>Pentapetalae</taxon>
        <taxon>asterids</taxon>
        <taxon>lamiids</taxon>
        <taxon>Lamiales</taxon>
        <taxon>Plantaginaceae</taxon>
        <taxon>Cheloneae</taxon>
        <taxon>Penstemon</taxon>
    </lineage>
</organism>
<name>A0ABR0DJI6_9LAMI</name>
<accession>A0ABR0DJI6</accession>